<comment type="caution">
    <text evidence="2">The sequence shown here is derived from an EMBL/GenBank/DDBJ whole genome shotgun (WGS) entry which is preliminary data.</text>
</comment>
<sequence>MERSRLRQGLPTIGLRGVGGGLTRTQPTKSQTNFTEENPKPNSPKP</sequence>
<protein>
    <submittedName>
        <fullName evidence="2">Uncharacterized protein</fullName>
    </submittedName>
</protein>
<feature type="compositionally biased region" description="Polar residues" evidence="1">
    <location>
        <begin position="26"/>
        <end position="36"/>
    </location>
</feature>
<organism evidence="2 3">
    <name type="scientific">Corchorus olitorius</name>
    <dbReference type="NCBI Taxonomy" id="93759"/>
    <lineage>
        <taxon>Eukaryota</taxon>
        <taxon>Viridiplantae</taxon>
        <taxon>Streptophyta</taxon>
        <taxon>Embryophyta</taxon>
        <taxon>Tracheophyta</taxon>
        <taxon>Spermatophyta</taxon>
        <taxon>Magnoliopsida</taxon>
        <taxon>eudicotyledons</taxon>
        <taxon>Gunneridae</taxon>
        <taxon>Pentapetalae</taxon>
        <taxon>rosids</taxon>
        <taxon>malvids</taxon>
        <taxon>Malvales</taxon>
        <taxon>Malvaceae</taxon>
        <taxon>Grewioideae</taxon>
        <taxon>Apeibeae</taxon>
        <taxon>Corchorus</taxon>
    </lineage>
</organism>
<accession>A0A1R3K361</accession>
<dbReference type="EMBL" id="AWUE01014750">
    <property type="protein sequence ID" value="OMP01516.1"/>
    <property type="molecule type" value="Genomic_DNA"/>
</dbReference>
<proteinExistence type="predicted"/>
<dbReference type="AlphaFoldDB" id="A0A1R3K361"/>
<evidence type="ECO:0000313" key="2">
    <source>
        <dbReference type="EMBL" id="OMP01516.1"/>
    </source>
</evidence>
<feature type="region of interest" description="Disordered" evidence="1">
    <location>
        <begin position="1"/>
        <end position="46"/>
    </location>
</feature>
<gene>
    <name evidence="2" type="ORF">COLO4_11811</name>
</gene>
<dbReference type="Proteomes" id="UP000187203">
    <property type="component" value="Unassembled WGS sequence"/>
</dbReference>
<keyword evidence="3" id="KW-1185">Reference proteome</keyword>
<reference evidence="3" key="1">
    <citation type="submission" date="2013-09" db="EMBL/GenBank/DDBJ databases">
        <title>Corchorus olitorius genome sequencing.</title>
        <authorList>
            <person name="Alam M."/>
            <person name="Haque M.S."/>
            <person name="Islam M.S."/>
            <person name="Emdad E.M."/>
            <person name="Islam M.M."/>
            <person name="Ahmed B."/>
            <person name="Halim A."/>
            <person name="Hossen Q.M.M."/>
            <person name="Hossain M.Z."/>
            <person name="Ahmed R."/>
            <person name="Khan M.M."/>
            <person name="Islam R."/>
            <person name="Rashid M.M."/>
            <person name="Khan S.A."/>
            <person name="Rahman M.S."/>
            <person name="Alam M."/>
            <person name="Yahiya A.S."/>
            <person name="Khan M.S."/>
            <person name="Azam M.S."/>
            <person name="Haque T."/>
            <person name="Lashkar M.Z.H."/>
            <person name="Akhand A.I."/>
            <person name="Morshed G."/>
            <person name="Roy S."/>
            <person name="Uddin K.S."/>
            <person name="Rabeya T."/>
            <person name="Hossain A.S."/>
            <person name="Chowdhury A."/>
            <person name="Snigdha A.R."/>
            <person name="Mortoza M.S."/>
            <person name="Matin S.A."/>
            <person name="Hoque S.M.E."/>
            <person name="Islam M.K."/>
            <person name="Roy D.K."/>
            <person name="Haider R."/>
            <person name="Moosa M.M."/>
            <person name="Elias S.M."/>
            <person name="Hasan A.M."/>
            <person name="Jahan S."/>
            <person name="Shafiuddin M."/>
            <person name="Mahmood N."/>
            <person name="Shommy N.S."/>
        </authorList>
    </citation>
    <scope>NUCLEOTIDE SEQUENCE [LARGE SCALE GENOMIC DNA]</scope>
    <source>
        <strain evidence="3">cv. O-4</strain>
    </source>
</reference>
<evidence type="ECO:0000313" key="3">
    <source>
        <dbReference type="Proteomes" id="UP000187203"/>
    </source>
</evidence>
<evidence type="ECO:0000256" key="1">
    <source>
        <dbReference type="SAM" id="MobiDB-lite"/>
    </source>
</evidence>
<name>A0A1R3K361_9ROSI</name>